<evidence type="ECO:0000256" key="3">
    <source>
        <dbReference type="ARBA" id="ARBA00022737"/>
    </source>
</evidence>
<dbReference type="CDD" id="cd00096">
    <property type="entry name" value="Ig"/>
    <property type="match status" value="1"/>
</dbReference>
<feature type="domain" description="IL27B N-terminal Fn3" evidence="8">
    <location>
        <begin position="115"/>
        <end position="198"/>
    </location>
</feature>
<evidence type="ECO:0000256" key="1">
    <source>
        <dbReference type="ARBA" id="ARBA00010890"/>
    </source>
</evidence>
<comment type="similarity">
    <text evidence="1">Belongs to the type I cytokine receptor family. Type 3 subfamily.</text>
</comment>
<evidence type="ECO:0000313" key="10">
    <source>
        <dbReference type="RefSeq" id="XP_041435782.1"/>
    </source>
</evidence>
<keyword evidence="5" id="KW-0393">Immunoglobulin domain</keyword>
<dbReference type="AlphaFoldDB" id="A0A8J1M263"/>
<dbReference type="InterPro" id="IPR056621">
    <property type="entry name" value="FN3_IL27B_N"/>
</dbReference>
<dbReference type="Gene3D" id="2.60.40.10">
    <property type="entry name" value="Immunoglobulins"/>
    <property type="match status" value="3"/>
</dbReference>
<evidence type="ECO:0000256" key="5">
    <source>
        <dbReference type="ARBA" id="ARBA00023319"/>
    </source>
</evidence>
<organism evidence="9 10">
    <name type="scientific">Xenopus laevis</name>
    <name type="common">African clawed frog</name>
    <dbReference type="NCBI Taxonomy" id="8355"/>
    <lineage>
        <taxon>Eukaryota</taxon>
        <taxon>Metazoa</taxon>
        <taxon>Chordata</taxon>
        <taxon>Craniata</taxon>
        <taxon>Vertebrata</taxon>
        <taxon>Euteleostomi</taxon>
        <taxon>Amphibia</taxon>
        <taxon>Batrachia</taxon>
        <taxon>Anura</taxon>
        <taxon>Pipoidea</taxon>
        <taxon>Pipidae</taxon>
        <taxon>Xenopodinae</taxon>
        <taxon>Xenopus</taxon>
        <taxon>Xenopus</taxon>
    </lineage>
</organism>
<dbReference type="InterPro" id="IPR036179">
    <property type="entry name" value="Ig-like_dom_sf"/>
</dbReference>
<evidence type="ECO:0000259" key="8">
    <source>
        <dbReference type="Pfam" id="PF24031"/>
    </source>
</evidence>
<feature type="region of interest" description="Disordered" evidence="6">
    <location>
        <begin position="270"/>
        <end position="290"/>
    </location>
</feature>
<dbReference type="GO" id="GO:0004896">
    <property type="term" value="F:cytokine receptor activity"/>
    <property type="evidence" value="ECO:0007669"/>
    <property type="project" value="InterPro"/>
</dbReference>
<dbReference type="InterPro" id="IPR053073">
    <property type="entry name" value="IL11/IL27_subunit_beta"/>
</dbReference>
<dbReference type="Proteomes" id="UP000186698">
    <property type="component" value="Chromosome 1S"/>
</dbReference>
<dbReference type="GO" id="GO:0016020">
    <property type="term" value="C:membrane"/>
    <property type="evidence" value="ECO:0007669"/>
    <property type="project" value="InterPro"/>
</dbReference>
<dbReference type="InterPro" id="IPR003961">
    <property type="entry name" value="FN3_dom"/>
</dbReference>
<dbReference type="PANTHER" id="PTHR48483:SF2">
    <property type="entry name" value="INTERLEUKIN-27 SUBUNIT BETA"/>
    <property type="match status" value="1"/>
</dbReference>
<name>A0A8J1M263_XENLA</name>
<dbReference type="SUPFAM" id="SSF48726">
    <property type="entry name" value="Immunoglobulin"/>
    <property type="match status" value="1"/>
</dbReference>
<keyword evidence="3" id="KW-0677">Repeat</keyword>
<dbReference type="GO" id="GO:0042098">
    <property type="term" value="P:T cell proliferation"/>
    <property type="evidence" value="ECO:0000318"/>
    <property type="project" value="GO_Central"/>
</dbReference>
<evidence type="ECO:0000256" key="2">
    <source>
        <dbReference type="ARBA" id="ARBA00022729"/>
    </source>
</evidence>
<gene>
    <name evidence="10" type="primary">ebi3.S</name>
</gene>
<dbReference type="SUPFAM" id="SSF49265">
    <property type="entry name" value="Fibronectin type III"/>
    <property type="match status" value="2"/>
</dbReference>
<dbReference type="RefSeq" id="XP_041435782.1">
    <property type="nucleotide sequence ID" value="XM_041579848.1"/>
</dbReference>
<dbReference type="GO" id="GO:0045523">
    <property type="term" value="F:interleukin-27 receptor binding"/>
    <property type="evidence" value="ECO:0000318"/>
    <property type="project" value="GO_Central"/>
</dbReference>
<evidence type="ECO:0000313" key="9">
    <source>
        <dbReference type="Proteomes" id="UP000186698"/>
    </source>
</evidence>
<evidence type="ECO:0000256" key="4">
    <source>
        <dbReference type="ARBA" id="ARBA00023180"/>
    </source>
</evidence>
<keyword evidence="4" id="KW-0325">Glycoprotein</keyword>
<reference evidence="10" key="1">
    <citation type="submission" date="2025-08" db="UniProtKB">
        <authorList>
            <consortium name="RefSeq"/>
        </authorList>
    </citation>
    <scope>IDENTIFICATION</scope>
    <source>
        <strain evidence="10">J_2021</strain>
        <tissue evidence="10">Erythrocytes</tissue>
    </source>
</reference>
<feature type="signal peptide" evidence="7">
    <location>
        <begin position="1"/>
        <end position="21"/>
    </location>
</feature>
<proteinExistence type="inferred from homology"/>
<dbReference type="CDD" id="cd00063">
    <property type="entry name" value="FN3"/>
    <property type="match status" value="1"/>
</dbReference>
<dbReference type="OrthoDB" id="6381660at2759"/>
<dbReference type="InterPro" id="IPR036116">
    <property type="entry name" value="FN3_sf"/>
</dbReference>
<dbReference type="PANTHER" id="PTHR48483">
    <property type="entry name" value="INTERLEUKIN-27 SUBUNIT BETA"/>
    <property type="match status" value="1"/>
</dbReference>
<protein>
    <submittedName>
        <fullName evidence="10">Ciliary neurotrophic factor receptor subunit alpha isoform X1</fullName>
    </submittedName>
</protein>
<dbReference type="PROSITE" id="PS01354">
    <property type="entry name" value="HEMATOPO_REC_L_F3"/>
    <property type="match status" value="1"/>
</dbReference>
<accession>A0A8J1M263</accession>
<keyword evidence="10" id="KW-0675">Receptor</keyword>
<evidence type="ECO:0000256" key="7">
    <source>
        <dbReference type="SAM" id="SignalP"/>
    </source>
</evidence>
<dbReference type="GeneID" id="733364"/>
<sequence length="323" mass="37768">MGITLIFTALLVLYLNGSMEAESSGKMGLHPVRQQYQQIETDVVLHCDTLSDMEWRLNGKKIHHNKENLSKTHLTLLQVHKDQEGIYTCHDIHSNQTLTEIELHMGFPPMNLTSRCWATSYPEQIQCTWNLHHDTQLNTTFITTYRLGLSEPDSQCEQSKLHPNSCIISDFQMFAEVPYLLNVTAKNPLGSITHLLPFIVEDIIRPDPPENVRISIITGESRKLLLRWDPPHSWPLPEMFPLKYLIRYKRVGAKYYKTGRKSANFRDYTRIPSRSQRKDDKPVHRSRSPRSLSPIHQDLMVQYFFSFMRFVYFQCQIDFFKGI</sequence>
<keyword evidence="9" id="KW-1185">Reference proteome</keyword>
<dbReference type="CTD" id="733364"/>
<feature type="chain" id="PRO_5035233140" evidence="7">
    <location>
        <begin position="22"/>
        <end position="323"/>
    </location>
</feature>
<evidence type="ECO:0000256" key="6">
    <source>
        <dbReference type="SAM" id="MobiDB-lite"/>
    </source>
</evidence>
<dbReference type="Pfam" id="PF24031">
    <property type="entry name" value="FN3_IL27B_N"/>
    <property type="match status" value="1"/>
</dbReference>
<dbReference type="InterPro" id="IPR013783">
    <property type="entry name" value="Ig-like_fold"/>
</dbReference>
<dbReference type="InterPro" id="IPR003530">
    <property type="entry name" value="Hematopoietin_rcpt_L_F3_CS"/>
</dbReference>
<keyword evidence="2 7" id="KW-0732">Signal</keyword>